<proteinExistence type="predicted"/>
<dbReference type="EMBL" id="MLJW01008618">
    <property type="protein sequence ID" value="OIQ63872.1"/>
    <property type="molecule type" value="Genomic_DNA"/>
</dbReference>
<gene>
    <name evidence="1" type="ORF">GALL_545850</name>
</gene>
<name>A0A1J5P012_9ZZZZ</name>
<organism evidence="1">
    <name type="scientific">mine drainage metagenome</name>
    <dbReference type="NCBI Taxonomy" id="410659"/>
    <lineage>
        <taxon>unclassified sequences</taxon>
        <taxon>metagenomes</taxon>
        <taxon>ecological metagenomes</taxon>
    </lineage>
</organism>
<reference evidence="1" key="1">
    <citation type="submission" date="2016-10" db="EMBL/GenBank/DDBJ databases">
        <title>Sequence of Gallionella enrichment culture.</title>
        <authorList>
            <person name="Poehlein A."/>
            <person name="Muehling M."/>
            <person name="Daniel R."/>
        </authorList>
    </citation>
    <scope>NUCLEOTIDE SEQUENCE</scope>
</reference>
<dbReference type="AlphaFoldDB" id="A0A1J5P012"/>
<sequence length="200" mass="23258">MHDLQRIRAVQFLDTFHRFRLGPQRADLKPQRLDHPLQPMRAQHRQQLFQGRLKRRLPHAILATNPIIARDQRDPLCPNRRRDLHQRLALGAFCLGPVIEHRQLREAQNPQAALCRSRLHHRRRIATKQRATQIVAQLDPDAAQPLRQIKKSVIAQSGGRHMVQRKGQHRGIFSRRTHRSPGRSSPAGYGIDIPFYSPFN</sequence>
<protein>
    <submittedName>
        <fullName evidence="1">Uncharacterized protein</fullName>
    </submittedName>
</protein>
<accession>A0A1J5P012</accession>
<evidence type="ECO:0000313" key="1">
    <source>
        <dbReference type="EMBL" id="OIQ63872.1"/>
    </source>
</evidence>
<comment type="caution">
    <text evidence="1">The sequence shown here is derived from an EMBL/GenBank/DDBJ whole genome shotgun (WGS) entry which is preliminary data.</text>
</comment>